<accession>A0AC35GCC1</accession>
<dbReference type="WBParaSite" id="PS1159_v2.g3454.t1">
    <property type="protein sequence ID" value="PS1159_v2.g3454.t1"/>
    <property type="gene ID" value="PS1159_v2.g3454"/>
</dbReference>
<sequence>MTDVTNNVPKSLLPVANVSTILYFTDIILITNEKCDEKVCEFIKNDDLPPLPGLYIEIVNPGPENDDWATVEALRFVVARIKHDFILISGDIVLDISLH</sequence>
<organism evidence="1 2">
    <name type="scientific">Panagrolaimus sp. PS1159</name>
    <dbReference type="NCBI Taxonomy" id="55785"/>
    <lineage>
        <taxon>Eukaryota</taxon>
        <taxon>Metazoa</taxon>
        <taxon>Ecdysozoa</taxon>
        <taxon>Nematoda</taxon>
        <taxon>Chromadorea</taxon>
        <taxon>Rhabditida</taxon>
        <taxon>Tylenchina</taxon>
        <taxon>Panagrolaimomorpha</taxon>
        <taxon>Panagrolaimoidea</taxon>
        <taxon>Panagrolaimidae</taxon>
        <taxon>Panagrolaimus</taxon>
    </lineage>
</organism>
<evidence type="ECO:0000313" key="2">
    <source>
        <dbReference type="WBParaSite" id="PS1159_v2.g3454.t1"/>
    </source>
</evidence>
<dbReference type="Proteomes" id="UP000887580">
    <property type="component" value="Unplaced"/>
</dbReference>
<evidence type="ECO:0000313" key="1">
    <source>
        <dbReference type="Proteomes" id="UP000887580"/>
    </source>
</evidence>
<proteinExistence type="predicted"/>
<name>A0AC35GCC1_9BILA</name>
<protein>
    <submittedName>
        <fullName evidence="2">Uncharacterized protein</fullName>
    </submittedName>
</protein>
<reference evidence="2" key="1">
    <citation type="submission" date="2022-11" db="UniProtKB">
        <authorList>
            <consortium name="WormBaseParasite"/>
        </authorList>
    </citation>
    <scope>IDENTIFICATION</scope>
</reference>